<dbReference type="EMBL" id="SLWB01000003">
    <property type="protein sequence ID" value="TCN70515.1"/>
    <property type="molecule type" value="Genomic_DNA"/>
</dbReference>
<reference evidence="1 2" key="1">
    <citation type="submission" date="2019-03" db="EMBL/GenBank/DDBJ databases">
        <title>Genomic Encyclopedia of Archaeal and Bacterial Type Strains, Phase II (KMG-II): from individual species to whole genera.</title>
        <authorList>
            <person name="Goeker M."/>
        </authorList>
    </citation>
    <scope>NUCLEOTIDE SEQUENCE [LARGE SCALE GENOMIC DNA]</scope>
    <source>
        <strain evidence="1 2">RL-C</strain>
    </source>
</reference>
<protein>
    <submittedName>
        <fullName evidence="1">Uncharacterized protein</fullName>
    </submittedName>
</protein>
<keyword evidence="2" id="KW-1185">Reference proteome</keyword>
<accession>A0A4R2EPS2</accession>
<dbReference type="AlphaFoldDB" id="A0A4R2EPS2"/>
<dbReference type="Proteomes" id="UP000294830">
    <property type="component" value="Unassembled WGS sequence"/>
</dbReference>
<gene>
    <name evidence="1" type="ORF">CLV25_10330</name>
</gene>
<comment type="caution">
    <text evidence="1">The sequence shown here is derived from an EMBL/GenBank/DDBJ whole genome shotgun (WGS) entry which is preliminary data.</text>
</comment>
<name>A0A4R2EPS2_9BACT</name>
<evidence type="ECO:0000313" key="2">
    <source>
        <dbReference type="Proteomes" id="UP000294830"/>
    </source>
</evidence>
<evidence type="ECO:0000313" key="1">
    <source>
        <dbReference type="EMBL" id="TCN70515.1"/>
    </source>
</evidence>
<organism evidence="1 2">
    <name type="scientific">Acetobacteroides hydrogenigenes</name>
    <dbReference type="NCBI Taxonomy" id="979970"/>
    <lineage>
        <taxon>Bacteria</taxon>
        <taxon>Pseudomonadati</taxon>
        <taxon>Bacteroidota</taxon>
        <taxon>Bacteroidia</taxon>
        <taxon>Bacteroidales</taxon>
        <taxon>Rikenellaceae</taxon>
        <taxon>Acetobacteroides</taxon>
    </lineage>
</organism>
<proteinExistence type="predicted"/>
<sequence length="58" mass="6485">MEVDVKESASRSTKCIPLWRGEGGRKIDIRGKCLMPIRAIHFYKIHPLTPASGGYPSE</sequence>